<reference evidence="1" key="1">
    <citation type="submission" date="2014-11" db="EMBL/GenBank/DDBJ databases">
        <authorList>
            <person name="Amaro Gonzalez C."/>
        </authorList>
    </citation>
    <scope>NUCLEOTIDE SEQUENCE</scope>
</reference>
<sequence length="19" mass="2153">MSALLKSDVRTARDNNFNT</sequence>
<reference evidence="1" key="2">
    <citation type="journal article" date="2015" name="Fish Shellfish Immunol.">
        <title>Early steps in the European eel (Anguilla anguilla)-Vibrio vulnificus interaction in the gills: Role of the RtxA13 toxin.</title>
        <authorList>
            <person name="Callol A."/>
            <person name="Pajuelo D."/>
            <person name="Ebbesson L."/>
            <person name="Teles M."/>
            <person name="MacKenzie S."/>
            <person name="Amaro C."/>
        </authorList>
    </citation>
    <scope>NUCLEOTIDE SEQUENCE</scope>
</reference>
<accession>A0A0E9VQE3</accession>
<evidence type="ECO:0000313" key="1">
    <source>
        <dbReference type="EMBL" id="JAH80251.1"/>
    </source>
</evidence>
<proteinExistence type="predicted"/>
<name>A0A0E9VQE3_ANGAN</name>
<dbReference type="EMBL" id="GBXM01028326">
    <property type="protein sequence ID" value="JAH80251.1"/>
    <property type="molecule type" value="Transcribed_RNA"/>
</dbReference>
<protein>
    <submittedName>
        <fullName evidence="1">Uncharacterized protein</fullName>
    </submittedName>
</protein>
<dbReference type="AlphaFoldDB" id="A0A0E9VQE3"/>
<organism evidence="1">
    <name type="scientific">Anguilla anguilla</name>
    <name type="common">European freshwater eel</name>
    <name type="synonym">Muraena anguilla</name>
    <dbReference type="NCBI Taxonomy" id="7936"/>
    <lineage>
        <taxon>Eukaryota</taxon>
        <taxon>Metazoa</taxon>
        <taxon>Chordata</taxon>
        <taxon>Craniata</taxon>
        <taxon>Vertebrata</taxon>
        <taxon>Euteleostomi</taxon>
        <taxon>Actinopterygii</taxon>
        <taxon>Neopterygii</taxon>
        <taxon>Teleostei</taxon>
        <taxon>Anguilliformes</taxon>
        <taxon>Anguillidae</taxon>
        <taxon>Anguilla</taxon>
    </lineage>
</organism>